<gene>
    <name evidence="2" type="ORF">V5E97_28655</name>
</gene>
<evidence type="ECO:0000259" key="1">
    <source>
        <dbReference type="Pfam" id="PF07883"/>
    </source>
</evidence>
<reference evidence="2" key="1">
    <citation type="submission" date="2024-05" db="EMBL/GenBank/DDBJ databases">
        <title>Planctomycetes of the genus Singulisphaera possess chitinolytic capabilities.</title>
        <authorList>
            <person name="Ivanova A."/>
        </authorList>
    </citation>
    <scope>NUCLEOTIDE SEQUENCE</scope>
    <source>
        <strain evidence="2">Ch08T</strain>
    </source>
</reference>
<feature type="domain" description="Cupin type-2" evidence="1">
    <location>
        <begin position="43"/>
        <end position="102"/>
    </location>
</feature>
<protein>
    <submittedName>
        <fullName evidence="2">Cupin domain-containing protein</fullName>
    </submittedName>
</protein>
<name>A0AAU7CAS6_9BACT</name>
<dbReference type="AlphaFoldDB" id="A0AAU7CAS6"/>
<dbReference type="RefSeq" id="WP_406695018.1">
    <property type="nucleotide sequence ID" value="NZ_CP155447.1"/>
</dbReference>
<proteinExistence type="predicted"/>
<dbReference type="InterPro" id="IPR014710">
    <property type="entry name" value="RmlC-like_jellyroll"/>
</dbReference>
<dbReference type="Gene3D" id="2.60.120.10">
    <property type="entry name" value="Jelly Rolls"/>
    <property type="match status" value="1"/>
</dbReference>
<dbReference type="SUPFAM" id="SSF51182">
    <property type="entry name" value="RmlC-like cupins"/>
    <property type="match status" value="1"/>
</dbReference>
<dbReference type="InterPro" id="IPR011051">
    <property type="entry name" value="RmlC_Cupin_sf"/>
</dbReference>
<dbReference type="EMBL" id="CP155447">
    <property type="protein sequence ID" value="XBH02276.1"/>
    <property type="molecule type" value="Genomic_DNA"/>
</dbReference>
<sequence>MAIPHAQPGEVINVRPLGSALTGTKTTTLIKSENLEVIRLIIPRDKVIPPHKTRGAITVHCLEGRIAFTTDGITHELDAGQLLYVQGDQLHSVRGIEDASLLVTITLPRDSPPVQLPTPS</sequence>
<dbReference type="CDD" id="cd02230">
    <property type="entry name" value="cupin_HP0902-like"/>
    <property type="match status" value="1"/>
</dbReference>
<dbReference type="InterPro" id="IPR013096">
    <property type="entry name" value="Cupin_2"/>
</dbReference>
<accession>A0AAU7CAS6</accession>
<organism evidence="2">
    <name type="scientific">Singulisphaera sp. Ch08</name>
    <dbReference type="NCBI Taxonomy" id="3120278"/>
    <lineage>
        <taxon>Bacteria</taxon>
        <taxon>Pseudomonadati</taxon>
        <taxon>Planctomycetota</taxon>
        <taxon>Planctomycetia</taxon>
        <taxon>Isosphaerales</taxon>
        <taxon>Isosphaeraceae</taxon>
        <taxon>Singulisphaera</taxon>
    </lineage>
</organism>
<evidence type="ECO:0000313" key="2">
    <source>
        <dbReference type="EMBL" id="XBH02276.1"/>
    </source>
</evidence>
<dbReference type="Pfam" id="PF07883">
    <property type="entry name" value="Cupin_2"/>
    <property type="match status" value="1"/>
</dbReference>